<dbReference type="OrthoDB" id="3364649at2759"/>
<feature type="region of interest" description="Disordered" evidence="1">
    <location>
        <begin position="457"/>
        <end position="477"/>
    </location>
</feature>
<organism evidence="2 3">
    <name type="scientific">Uncinocarpus reesii (strain UAMH 1704)</name>
    <dbReference type="NCBI Taxonomy" id="336963"/>
    <lineage>
        <taxon>Eukaryota</taxon>
        <taxon>Fungi</taxon>
        <taxon>Dikarya</taxon>
        <taxon>Ascomycota</taxon>
        <taxon>Pezizomycotina</taxon>
        <taxon>Eurotiomycetes</taxon>
        <taxon>Eurotiomycetidae</taxon>
        <taxon>Onygenales</taxon>
        <taxon>Onygenaceae</taxon>
        <taxon>Uncinocarpus</taxon>
    </lineage>
</organism>
<accession>C4JKY3</accession>
<name>C4JKY3_UNCRE</name>
<dbReference type="PANTHER" id="PTHR14778:SF2">
    <property type="entry name" value="KINETOCHORE-ASSOCIATED PROTEIN DSN1 HOMOLOG"/>
    <property type="match status" value="1"/>
</dbReference>
<dbReference type="RefSeq" id="XP_002540664.1">
    <property type="nucleotide sequence ID" value="XM_002540618.1"/>
</dbReference>
<protein>
    <recommendedName>
        <fullName evidence="4">Mis12-Mtw1 protein</fullName>
    </recommendedName>
</protein>
<feature type="compositionally biased region" description="Basic and acidic residues" evidence="1">
    <location>
        <begin position="192"/>
        <end position="201"/>
    </location>
</feature>
<dbReference type="eggNOG" id="ENOG502S2VJ">
    <property type="taxonomic scope" value="Eukaryota"/>
</dbReference>
<evidence type="ECO:0000313" key="2">
    <source>
        <dbReference type="EMBL" id="EEP75331.1"/>
    </source>
</evidence>
<dbReference type="GeneID" id="8441397"/>
<dbReference type="PANTHER" id="PTHR14778">
    <property type="entry name" value="KINETOCHORE-ASSOCIATED PROTEIN DSN1 HOMOLOG"/>
    <property type="match status" value="1"/>
</dbReference>
<dbReference type="VEuPathDB" id="FungiDB:UREG_00177"/>
<dbReference type="InParanoid" id="C4JKY3"/>
<evidence type="ECO:0008006" key="4">
    <source>
        <dbReference type="Google" id="ProtNLM"/>
    </source>
</evidence>
<dbReference type="GO" id="GO:0051301">
    <property type="term" value="P:cell division"/>
    <property type="evidence" value="ECO:0007669"/>
    <property type="project" value="InterPro"/>
</dbReference>
<dbReference type="Pfam" id="PF08202">
    <property type="entry name" value="MIS13"/>
    <property type="match status" value="1"/>
</dbReference>
<dbReference type="OMA" id="FQFTRAG"/>
<dbReference type="STRING" id="336963.C4JKY3"/>
<evidence type="ECO:0000313" key="3">
    <source>
        <dbReference type="Proteomes" id="UP000002058"/>
    </source>
</evidence>
<proteinExistence type="predicted"/>
<feature type="compositionally biased region" description="Basic residues" evidence="1">
    <location>
        <begin position="276"/>
        <end position="288"/>
    </location>
</feature>
<keyword evidence="3" id="KW-1185">Reference proteome</keyword>
<evidence type="ECO:0000256" key="1">
    <source>
        <dbReference type="SAM" id="MobiDB-lite"/>
    </source>
</evidence>
<feature type="compositionally biased region" description="Basic and acidic residues" evidence="1">
    <location>
        <begin position="266"/>
        <end position="275"/>
    </location>
</feature>
<dbReference type="AlphaFoldDB" id="C4JKY3"/>
<dbReference type="EMBL" id="CH476615">
    <property type="protein sequence ID" value="EEP75331.1"/>
    <property type="molecule type" value="Genomic_DNA"/>
</dbReference>
<dbReference type="Proteomes" id="UP000002058">
    <property type="component" value="Unassembled WGS sequence"/>
</dbReference>
<sequence>MTTILAPTRASTTNKITLHSRLDDAVNRTLRSGDWAHSRATDNQFHSQTASRSALIGFRGLQSPPTVSILEGRVAMSQARVQEKDAKAHSRAKSGPREAGKENHIVNGWSEAAMKRKALDYEEDIEGFQFSRTSRSKKPRPSPEPLPKDRAPQKVATQGRWEKGKAIKSGDRASLAPDTPNGQDTRRRSKRLASDEPERPSSSRRKLQLPDSTEDQPMTKKGKSARTKASEMRPQVIEDIEERATPQPPAEIKVALPFADTPVIQRNKDMRQERGRGKRRSSFGMRGRRASSLIDSGASNALPHDKVDTADFYKHIESEDLSEPRRMRQLLTWCATRAIGEKPSGSRSEDESAKLAARVIQEEILKELSNRSELSDWSNREETASPAVVVKKPNPKNIQNAEKIKELEEHILRQRAVGCLMLRTEKKQQSESEPQPSPIDSSLLDPSQQSLLDLTQAPIFPPQPHSQPFVPSDLQTPLDTSDPVLSLTTHLSSLSSSLAPILDSFAAGIHHLELYRSAADNVAGGVLRACAKRLEERDLRASEKSYVFREVKSEGEEGEGGGGGRIVKTEIEREDLRPVLGALSRLERR</sequence>
<dbReference type="KEGG" id="ure:UREG_00177"/>
<dbReference type="GO" id="GO:0007059">
    <property type="term" value="P:chromosome segregation"/>
    <property type="evidence" value="ECO:0007669"/>
    <property type="project" value="InterPro"/>
</dbReference>
<reference evidence="3" key="1">
    <citation type="journal article" date="2009" name="Genome Res.">
        <title>Comparative genomic analyses of the human fungal pathogens Coccidioides and their relatives.</title>
        <authorList>
            <person name="Sharpton T.J."/>
            <person name="Stajich J.E."/>
            <person name="Rounsley S.D."/>
            <person name="Gardner M.J."/>
            <person name="Wortman J.R."/>
            <person name="Jordar V.S."/>
            <person name="Maiti R."/>
            <person name="Kodira C.D."/>
            <person name="Neafsey D.E."/>
            <person name="Zeng Q."/>
            <person name="Hung C.-Y."/>
            <person name="McMahan C."/>
            <person name="Muszewska A."/>
            <person name="Grynberg M."/>
            <person name="Mandel M.A."/>
            <person name="Kellner E.M."/>
            <person name="Barker B.M."/>
            <person name="Galgiani J.N."/>
            <person name="Orbach M.J."/>
            <person name="Kirkland T.N."/>
            <person name="Cole G.T."/>
            <person name="Henn M.R."/>
            <person name="Birren B.W."/>
            <person name="Taylor J.W."/>
        </authorList>
    </citation>
    <scope>NUCLEOTIDE SEQUENCE [LARGE SCALE GENOMIC DNA]</scope>
    <source>
        <strain evidence="3">UAMH 1704</strain>
    </source>
</reference>
<dbReference type="HOGENOM" id="CLU_021697_0_0_1"/>
<dbReference type="InterPro" id="IPR013218">
    <property type="entry name" value="Dsn1/Mis13"/>
</dbReference>
<dbReference type="GO" id="GO:0000444">
    <property type="term" value="C:MIS12/MIND type complex"/>
    <property type="evidence" value="ECO:0007669"/>
    <property type="project" value="InterPro"/>
</dbReference>
<gene>
    <name evidence="2" type="ORF">UREG_00177</name>
</gene>
<feature type="region of interest" description="Disordered" evidence="1">
    <location>
        <begin position="80"/>
        <end position="107"/>
    </location>
</feature>
<feature type="compositionally biased region" description="Basic and acidic residues" evidence="1">
    <location>
        <begin position="160"/>
        <end position="171"/>
    </location>
</feature>
<feature type="region of interest" description="Disordered" evidence="1">
    <location>
        <begin position="128"/>
        <end position="288"/>
    </location>
</feature>
<feature type="compositionally biased region" description="Basic and acidic residues" evidence="1">
    <location>
        <begin position="95"/>
        <end position="104"/>
    </location>
</feature>
<feature type="region of interest" description="Disordered" evidence="1">
    <location>
        <begin position="425"/>
        <end position="445"/>
    </location>
</feature>